<evidence type="ECO:0000256" key="2">
    <source>
        <dbReference type="SAM" id="SignalP"/>
    </source>
</evidence>
<dbReference type="AlphaFoldDB" id="A0AAV9U1G0"/>
<evidence type="ECO:0000313" key="4">
    <source>
        <dbReference type="Proteomes" id="UP001375240"/>
    </source>
</evidence>
<feature type="signal peptide" evidence="2">
    <location>
        <begin position="1"/>
        <end position="32"/>
    </location>
</feature>
<comment type="caution">
    <text evidence="3">The sequence shown here is derived from an EMBL/GenBank/DDBJ whole genome shotgun (WGS) entry which is preliminary data.</text>
</comment>
<feature type="compositionally biased region" description="Pro residues" evidence="1">
    <location>
        <begin position="320"/>
        <end position="330"/>
    </location>
</feature>
<evidence type="ECO:0000256" key="1">
    <source>
        <dbReference type="SAM" id="MobiDB-lite"/>
    </source>
</evidence>
<keyword evidence="2" id="KW-0732">Signal</keyword>
<evidence type="ECO:0000313" key="3">
    <source>
        <dbReference type="EMBL" id="KAK6332294.1"/>
    </source>
</evidence>
<keyword evidence="4" id="KW-1185">Reference proteome</keyword>
<feature type="chain" id="PRO_5043575307" evidence="2">
    <location>
        <begin position="33"/>
        <end position="813"/>
    </location>
</feature>
<accession>A0AAV9U1G0</accession>
<protein>
    <submittedName>
        <fullName evidence="3">Uncharacterized protein</fullName>
    </submittedName>
</protein>
<proteinExistence type="predicted"/>
<dbReference type="Proteomes" id="UP001375240">
    <property type="component" value="Unassembled WGS sequence"/>
</dbReference>
<name>A0AAV9U1G0_9PEZI</name>
<sequence length="813" mass="85972">MRSEFSCIAALWQPLLWGSLLPLLDLITLTAAQETTVTETSSTTKMVMVTEVIYSTTVTTLPSCGCPCSTFAVGPVFTSTITPSSVPDASAVALQLFVSPTPASEPESFFVNVEGNSAVTSDSPFLFYLNENGEYADAADLSQLLFLYLTSAIGVKRSLAARQDIFGFYPVFYGDPFPGTTTNTWFINDDGVVNLDYTWPNGTSVTYEFALCRVNGLIATQIYMHEIDVPYPPQCYPADVFQIPFSKLASLTSTTSSEPTPEPTPTETSNTTTTTESSSNSETNTGSNTNTGSSSSPSNTGTGTSNTGTTGGGSTGTPTDPGPTETPTPPATGTTTVTVYTETVLPGFTSTQLNTDGPGSPTLTLYLPYPSSLKVLGYTQDNVDPGLLDSFFNSDFIPIGGIEGDGRVGYRLFVLTPEGWLMDPISAPLENNGAWTGGGSLLDSPKYVYAYSDTSDGQSFNHVGVDDMSTIESSNGKLLTFRVYEGILYPNFSANVTLTEGLWLCSADSTEVGFGDGSDSCGYASLSSIALQGYQTTITAVETGYAFVTAATTTVISNGQGPTATVVSVLPRGLATETVQITSGTAGYQTVGTGLNDPTATVILNQFVISTTTTDWGRTTGGPLTSTVTTDPLTLQLEVHLPYPTPVAIGDAFSHNLYVNQDPPQLWVYGETEVTPLDGFSLFLLIDTKLALIVVDVGTSNTFYGDEPAFAYLQNADQKVYFYTPTAAATVGGLTLLGWQLNTDANTGKDFLFLDAATQQNYAGQIFVACDVNNGVDSSVLTLQGDPIPAGCQAYGTQDTTGVFLFYYNGTVN</sequence>
<reference evidence="3 4" key="1">
    <citation type="submission" date="2019-10" db="EMBL/GenBank/DDBJ databases">
        <authorList>
            <person name="Palmer J.M."/>
        </authorList>
    </citation>
    <scope>NUCLEOTIDE SEQUENCE [LARGE SCALE GENOMIC DNA]</scope>
    <source>
        <strain evidence="3 4">TWF696</strain>
    </source>
</reference>
<feature type="compositionally biased region" description="Low complexity" evidence="1">
    <location>
        <begin position="252"/>
        <end position="308"/>
    </location>
</feature>
<organism evidence="3 4">
    <name type="scientific">Orbilia brochopaga</name>
    <dbReference type="NCBI Taxonomy" id="3140254"/>
    <lineage>
        <taxon>Eukaryota</taxon>
        <taxon>Fungi</taxon>
        <taxon>Dikarya</taxon>
        <taxon>Ascomycota</taxon>
        <taxon>Pezizomycotina</taxon>
        <taxon>Orbiliomycetes</taxon>
        <taxon>Orbiliales</taxon>
        <taxon>Orbiliaceae</taxon>
        <taxon>Orbilia</taxon>
    </lineage>
</organism>
<dbReference type="EMBL" id="JAVHNQ010000015">
    <property type="protein sequence ID" value="KAK6332294.1"/>
    <property type="molecule type" value="Genomic_DNA"/>
</dbReference>
<feature type="region of interest" description="Disordered" evidence="1">
    <location>
        <begin position="252"/>
        <end position="334"/>
    </location>
</feature>
<gene>
    <name evidence="3" type="ORF">TWF696_003014</name>
</gene>